<feature type="transmembrane region" description="Helical" evidence="7">
    <location>
        <begin position="2376"/>
        <end position="2396"/>
    </location>
</feature>
<dbReference type="Pfam" id="PF00005">
    <property type="entry name" value="ABC_tran"/>
    <property type="match status" value="2"/>
</dbReference>
<feature type="transmembrane region" description="Helical" evidence="7">
    <location>
        <begin position="2292"/>
        <end position="2314"/>
    </location>
</feature>
<feature type="domain" description="ABC transporter" evidence="8">
    <location>
        <begin position="1241"/>
        <end position="1481"/>
    </location>
</feature>
<dbReference type="Pfam" id="PF01061">
    <property type="entry name" value="ABC2_membrane"/>
    <property type="match status" value="2"/>
</dbReference>
<dbReference type="SUPFAM" id="SSF52540">
    <property type="entry name" value="P-loop containing nucleoside triphosphate hydrolases"/>
    <property type="match status" value="2"/>
</dbReference>
<dbReference type="InterPro" id="IPR017871">
    <property type="entry name" value="ABC_transporter-like_CS"/>
</dbReference>
<feature type="transmembrane region" description="Helical" evidence="7">
    <location>
        <begin position="1608"/>
        <end position="1630"/>
    </location>
</feature>
<keyword evidence="10" id="KW-1185">Reference proteome</keyword>
<evidence type="ECO:0000256" key="7">
    <source>
        <dbReference type="SAM" id="Phobius"/>
    </source>
</evidence>
<accession>A0ABN8CW18</accession>
<feature type="region of interest" description="Disordered" evidence="6">
    <location>
        <begin position="543"/>
        <end position="568"/>
    </location>
</feature>
<feature type="transmembrane region" description="Helical" evidence="7">
    <location>
        <begin position="2344"/>
        <end position="2364"/>
    </location>
</feature>
<keyword evidence="2" id="KW-0813">Transport</keyword>
<feature type="region of interest" description="Disordered" evidence="6">
    <location>
        <begin position="1864"/>
        <end position="1887"/>
    </location>
</feature>
<keyword evidence="3 7" id="KW-0812">Transmembrane</keyword>
<dbReference type="EMBL" id="CAKLCB010000152">
    <property type="protein sequence ID" value="CAH0516101.1"/>
    <property type="molecule type" value="Genomic_DNA"/>
</dbReference>
<proteinExistence type="predicted"/>
<feature type="transmembrane region" description="Helical" evidence="7">
    <location>
        <begin position="1691"/>
        <end position="1715"/>
    </location>
</feature>
<evidence type="ECO:0000256" key="4">
    <source>
        <dbReference type="ARBA" id="ARBA00022989"/>
    </source>
</evidence>
<dbReference type="PANTHER" id="PTHR48041">
    <property type="entry name" value="ABC TRANSPORTER G FAMILY MEMBER 28"/>
    <property type="match status" value="1"/>
</dbReference>
<comment type="caution">
    <text evidence="9">The sequence shown here is derived from an EMBL/GenBank/DDBJ whole genome shotgun (WGS) entry which is preliminary data.</text>
</comment>
<dbReference type="Gene3D" id="3.40.50.300">
    <property type="entry name" value="P-loop containing nucleotide triphosphate hydrolases"/>
    <property type="match status" value="2"/>
</dbReference>
<reference evidence="9 10" key="1">
    <citation type="submission" date="2021-11" db="EMBL/GenBank/DDBJ databases">
        <authorList>
            <person name="Islam A."/>
            <person name="Islam S."/>
            <person name="Flora M.S."/>
            <person name="Rahman M."/>
            <person name="Ziaur R.M."/>
            <person name="Epstein J.H."/>
            <person name="Hassan M."/>
            <person name="Klassen M."/>
            <person name="Woodard K."/>
            <person name="Webb A."/>
            <person name="Webby R.J."/>
            <person name="El Zowalaty M.E."/>
        </authorList>
    </citation>
    <scope>NUCLEOTIDE SEQUENCE [LARGE SCALE GENOMIC DNA]</scope>
    <source>
        <strain evidence="9">Pbs1</strain>
    </source>
</reference>
<evidence type="ECO:0000256" key="6">
    <source>
        <dbReference type="SAM" id="MobiDB-lite"/>
    </source>
</evidence>
<feature type="compositionally biased region" description="Low complexity" evidence="6">
    <location>
        <begin position="45"/>
        <end position="56"/>
    </location>
</feature>
<feature type="region of interest" description="Disordered" evidence="6">
    <location>
        <begin position="592"/>
        <end position="630"/>
    </location>
</feature>
<feature type="compositionally biased region" description="Polar residues" evidence="6">
    <location>
        <begin position="57"/>
        <end position="76"/>
    </location>
</feature>
<dbReference type="InterPro" id="IPR027417">
    <property type="entry name" value="P-loop_NTPase"/>
</dbReference>
<sequence>MEKMADASRNTDETANAGMNDTSTNTHSSHSLLLQRNPHLRETSHLSSPAASGSSSTRQLLQKQYMTPGSATSASSFEERTSAYDGISDASTPASDRGLVAKSTRMENMTRLTKQPTKKLSFSSRESLARRLVDDEHNRNRIAKQEDDLLLDDLLSKIVIKPVPFINAQDEAKASSTSMIPISPRSFNFTRQIVVSPRRSMRRVVIRRTGVDGQIHEQVRYVDAEGQTVRQSGNFFSADTETDETSVVSSEEAPVTPAVSTPAKTLQRVTVRKTDEDGQVREEVQFVDASGNTVDGGGTATNVTTSTMIPVRSIARQVVTPKKLTQRTLRRTGSHGQVYEQVQYIDVDGNIVRTEGGVLDSISISSESAKTSKVVTPVKTTRRVVVRKTGVDGQVQEEVQYMDADGNVVRSEGTTLMTKARSSGPVSNAGRTTVTRSIVLSGQNQYVGIDSTVFPLVRRDGSSATDGNHIDRNDSMIEEKGGVLSSTRSCSGSVSSVTSDTSSRTSCRRIVTRRVMASPSTAPVVQRNIVRKDGFRPDAAYEEDVQSMESDDGSFTSNSGRAVTSKNGLDRRVTTRRVVTPHRVIQRMVVRKDNAGSGTDGLNIGADCVQSEDNASSDESAGGSSRGRYPISNRIMVLKGTQRVVSRPASCSDKSQMKDDDIVAVTDAPLSEKLETHVILGIEEGKPPIPVREVVSCVSSPAESVDVPSPNVDDGSKELPKDRVVAAVAGATALASTTYGGSNIIDDENKIIDGVLAVSSAPAVDELATMVTKDIAECEKDREQPFAGAGSWNIFDGTEKLGTPVEIMSSDDKQATTSETVVASHNQYPFDASEADASGAVADFDLRTEPMMSSYQDTNVVAQNSCDGDESETFAVISEVFIPLPTMTPSEESNSMIAEVSGPQAAMDSVFSPSSLRGKEVYQNPRVSGATGVAIDAIDYKMPETHIAADCATTETDATGGPFAVMETVEDDGLNMPKVERNIWKFRGARRPQSPRNAGVKLHDADTRGDIPVTCGIEPNDMIGLPAAHEQVAAAESGGLALAYTATEEEKGIDHIDTTATIEVENATPVDSGLVSVSQHSEEHTGAKHEDVVEEKLEHADSLWDESSKKDESNQLASVIVSKKVGWSAEDEDYKMTPDSATHNDRTSPFDQDEWIRHSIQSDSISTNSADPVASSGKTIHDRERRTTEVIDSIVSDIGFDEHYVEIASPRRRCAFDDERLWTVKPCSLAWSRICLKQKSWKTFSMTTSLQDNGELVLDDVSGSVKSGEFLVITGPSKDESRALLHCLSGYEGAMKGDVTVNGRAWNEKMNRYVSYVMREDLFYETLTVHEHLITQSYLRMRRTHTDEMCLERVEYVIEEMGLSDCRDKLIGGGVSLCGISHGERKLLALATALLTNPSILFVENPTDGLDTFSAEKIVAKLRSLSWEKGLTVVVTLHHPSSHFYELFDMLYLVSNASCVYDGKAADCVAYFSTIGYQCPEYMSPIDYFMLQMVVGDRESDGDGVARVDALKREWFQSNVARYTENAACAEAMCEDSVVNEYDQNNRYHHMGCCGQLWLLWARHIRQLLRYGFVFQWHLLAALLIGIVFGLVYLQIDLNDQHGIQNFAGSFFYVVVVQMLFVAYRTFVFMPRETVVALREQQEYRGGRYNLLCWYLTKIVAELPALIILSVALFVPIYLLVGIGHGFKVYLYMQIVIVLAGWAAVGLAFVTLGLLRHVTHAVIVYAILMVLFVAFGGLLMNVADIPDWCVWLHFISPIKYSYESLMKIFWQRVETIDCDRTVEGCVAFTGVGVLEYYSMEKRSALNDSLTLLAISLSFFFVAFWFLLVLTNKRMNGLQWRHEWDSKWPLGHRRQRVAAICTVRESEDPAQSSTNLVEQNGQHSSSGSVERSFFTGMESHYISVTTPRVGSRGICNAPSVTLGWRSLWLKAPGDKKLKSDDETEYLLSGAKGSALCGELLLITGPSNDSNVGLLKTLGGLQKTMKGNVMLNGVVSAAHKLSDHIVYVASDDLFFETLTVEEHLRFQAQLIVGKSRNSSGLCCGTGTSDLEAERVEMVLDELDLASKRHILIRYLSEADTKLLTFATALLDNPPILLAEEPTSGMDFYASQRVILKLRQLARGGRTVLVAMTHPSSHLYALFDTLYLLAGGGTVYHGNMREAVSYFSSLGYECPQYMSPIDYFIRQVSARKKNNETGNVQAELFKEAWSTRCFGLCLADNIVEAETQEEKVSSSSRLGCCSQVSLLFRRHLLRLARYRVAFGWQSFWMIVASVIFGLVFLQLNLDDQQDIQNWSGAFFLMILLQMLVMAYRTFVFLPREMAIIQREHRRGGYCLISWYMTKVFAELPALMILSVLLFAPAYLLIGIGHGFKLYCYMQLVMWLVGWSALGLASLLLDLVRCVRMALILYVLLLILFVLFGGLLMNADDIPDYLVWLHYISPVKYGYEALMKLFWGRIGYLACNGTDGSGSTASGSVVEEDMNSSMSSIGSFEDENGCIAHSGNEVLTHYSMDTSRDSRSDSFILLELTLLYFIIGYVFLSLRWDRHKVKPQRQS</sequence>
<evidence type="ECO:0000313" key="9">
    <source>
        <dbReference type="EMBL" id="CAH0516101.1"/>
    </source>
</evidence>
<feature type="compositionally biased region" description="Polar residues" evidence="6">
    <location>
        <begin position="1868"/>
        <end position="1887"/>
    </location>
</feature>
<evidence type="ECO:0000256" key="2">
    <source>
        <dbReference type="ARBA" id="ARBA00022448"/>
    </source>
</evidence>
<dbReference type="InterPro" id="IPR050352">
    <property type="entry name" value="ABCG_transporters"/>
</dbReference>
<evidence type="ECO:0000259" key="8">
    <source>
        <dbReference type="PROSITE" id="PS50893"/>
    </source>
</evidence>
<evidence type="ECO:0000256" key="3">
    <source>
        <dbReference type="ARBA" id="ARBA00022692"/>
    </source>
</evidence>
<dbReference type="InterPro" id="IPR013525">
    <property type="entry name" value="ABC2_TM"/>
</dbReference>
<dbReference type="Proteomes" id="UP001158986">
    <property type="component" value="Unassembled WGS sequence"/>
</dbReference>
<evidence type="ECO:0000256" key="5">
    <source>
        <dbReference type="ARBA" id="ARBA00023136"/>
    </source>
</evidence>
<dbReference type="InterPro" id="IPR003439">
    <property type="entry name" value="ABC_transporter-like_ATP-bd"/>
</dbReference>
<keyword evidence="5 7" id="KW-0472">Membrane</keyword>
<feature type="compositionally biased region" description="Acidic residues" evidence="6">
    <location>
        <begin position="543"/>
        <end position="552"/>
    </location>
</feature>
<feature type="transmembrane region" description="Helical" evidence="7">
    <location>
        <begin position="1651"/>
        <end position="1679"/>
    </location>
</feature>
<dbReference type="Pfam" id="PF19055">
    <property type="entry name" value="ABC2_membrane_7"/>
    <property type="match status" value="2"/>
</dbReference>
<feature type="transmembrane region" description="Helical" evidence="7">
    <location>
        <begin position="2518"/>
        <end position="2536"/>
    </location>
</feature>
<feature type="compositionally biased region" description="Polar residues" evidence="6">
    <location>
        <begin position="611"/>
        <end position="623"/>
    </location>
</feature>
<organism evidence="9 10">
    <name type="scientific">Peronospora belbahrii</name>
    <dbReference type="NCBI Taxonomy" id="622444"/>
    <lineage>
        <taxon>Eukaryota</taxon>
        <taxon>Sar</taxon>
        <taxon>Stramenopiles</taxon>
        <taxon>Oomycota</taxon>
        <taxon>Peronosporomycetes</taxon>
        <taxon>Peronosporales</taxon>
        <taxon>Peronosporaceae</taxon>
        <taxon>Peronospora</taxon>
    </lineage>
</organism>
<gene>
    <name evidence="9" type="ORF">PBS001_LOCUS2787</name>
</gene>
<feature type="transmembrane region" description="Helical" evidence="7">
    <location>
        <begin position="1809"/>
        <end position="1830"/>
    </location>
</feature>
<feature type="transmembrane region" description="Helical" evidence="7">
    <location>
        <begin position="1722"/>
        <end position="1743"/>
    </location>
</feature>
<evidence type="ECO:0000313" key="10">
    <source>
        <dbReference type="Proteomes" id="UP001158986"/>
    </source>
</evidence>
<feature type="transmembrane region" description="Helical" evidence="7">
    <location>
        <begin position="2403"/>
        <end position="2423"/>
    </location>
</feature>
<feature type="region of interest" description="Disordered" evidence="6">
    <location>
        <begin position="1"/>
        <end position="78"/>
    </location>
</feature>
<feature type="compositionally biased region" description="Polar residues" evidence="6">
    <location>
        <begin position="553"/>
        <end position="567"/>
    </location>
</feature>
<feature type="compositionally biased region" description="Low complexity" evidence="6">
    <location>
        <begin position="22"/>
        <end position="34"/>
    </location>
</feature>
<dbReference type="PROSITE" id="PS50893">
    <property type="entry name" value="ABC_TRANSPORTER_2"/>
    <property type="match status" value="2"/>
</dbReference>
<feature type="domain" description="ABC transporter" evidence="8">
    <location>
        <begin position="1928"/>
        <end position="2173"/>
    </location>
</feature>
<feature type="transmembrane region" description="Helical" evidence="7">
    <location>
        <begin position="1577"/>
        <end position="1596"/>
    </location>
</feature>
<keyword evidence="4 7" id="KW-1133">Transmembrane helix</keyword>
<dbReference type="PANTHER" id="PTHR48041:SF139">
    <property type="entry name" value="PROTEIN SCARLET"/>
    <property type="match status" value="1"/>
</dbReference>
<comment type="subcellular location">
    <subcellularLocation>
        <location evidence="1">Membrane</location>
        <topology evidence="1">Multi-pass membrane protein</topology>
    </subcellularLocation>
</comment>
<name>A0ABN8CW18_9STRA</name>
<dbReference type="InterPro" id="IPR043926">
    <property type="entry name" value="ABCG_dom"/>
</dbReference>
<protein>
    <recommendedName>
        <fullName evidence="8">ABC transporter domain-containing protein</fullName>
    </recommendedName>
</protein>
<dbReference type="PROSITE" id="PS00211">
    <property type="entry name" value="ABC_TRANSPORTER_1"/>
    <property type="match status" value="1"/>
</dbReference>
<feature type="transmembrane region" description="Helical" evidence="7">
    <location>
        <begin position="2257"/>
        <end position="2280"/>
    </location>
</feature>
<evidence type="ECO:0000256" key="1">
    <source>
        <dbReference type="ARBA" id="ARBA00004141"/>
    </source>
</evidence>
<feature type="compositionally biased region" description="Basic and acidic residues" evidence="6">
    <location>
        <begin position="1"/>
        <end position="12"/>
    </location>
</feature>